<dbReference type="InterPro" id="IPR050064">
    <property type="entry name" value="IGPS_HisA/HisF"/>
</dbReference>
<evidence type="ECO:0000256" key="3">
    <source>
        <dbReference type="ARBA" id="ARBA00011152"/>
    </source>
</evidence>
<evidence type="ECO:0000256" key="4">
    <source>
        <dbReference type="ARBA" id="ARBA00022605"/>
    </source>
</evidence>
<evidence type="ECO:0000256" key="8">
    <source>
        <dbReference type="ARBA" id="ARBA00047838"/>
    </source>
</evidence>
<dbReference type="InterPro" id="IPR011060">
    <property type="entry name" value="RibuloseP-bd_barrel"/>
</dbReference>
<comment type="caution">
    <text evidence="11">The sequence shown here is derived from an EMBL/GenBank/DDBJ whole genome shotgun (WGS) entry which is preliminary data.</text>
</comment>
<dbReference type="AlphaFoldDB" id="A0A921G0P5"/>
<evidence type="ECO:0000313" key="11">
    <source>
        <dbReference type="EMBL" id="HJF33348.1"/>
    </source>
</evidence>
<dbReference type="PANTHER" id="PTHR21235:SF2">
    <property type="entry name" value="IMIDAZOLE GLYCEROL PHOSPHATE SYNTHASE HISHF"/>
    <property type="match status" value="1"/>
</dbReference>
<comment type="function">
    <text evidence="7 9">IGPS catalyzes the conversion of PRFAR and glutamine to IGP, AICAR and glutamate. The HisF subunit catalyzes the cyclization activity that produces IGP and AICAR from PRFAR using the ammonia provided by the HisH subunit.</text>
</comment>
<dbReference type="Pfam" id="PF00977">
    <property type="entry name" value="His_biosynth"/>
    <property type="match status" value="1"/>
</dbReference>
<proteinExistence type="inferred from homology"/>
<accession>A0A921G0P5</accession>
<dbReference type="InterPro" id="IPR006062">
    <property type="entry name" value="His_biosynth"/>
</dbReference>
<dbReference type="InterPro" id="IPR013785">
    <property type="entry name" value="Aldolase_TIM"/>
</dbReference>
<keyword evidence="9" id="KW-0963">Cytoplasm</keyword>
<comment type="catalytic activity">
    <reaction evidence="8 9">
        <text>5-[(5-phospho-1-deoxy-D-ribulos-1-ylimino)methylamino]-1-(5-phospho-beta-D-ribosyl)imidazole-4-carboxamide + L-glutamine = D-erythro-1-(imidazol-4-yl)glycerol 3-phosphate + 5-amino-1-(5-phospho-beta-D-ribosyl)imidazole-4-carboxamide + L-glutamate + H(+)</text>
        <dbReference type="Rhea" id="RHEA:24793"/>
        <dbReference type="ChEBI" id="CHEBI:15378"/>
        <dbReference type="ChEBI" id="CHEBI:29985"/>
        <dbReference type="ChEBI" id="CHEBI:58278"/>
        <dbReference type="ChEBI" id="CHEBI:58359"/>
        <dbReference type="ChEBI" id="CHEBI:58475"/>
        <dbReference type="ChEBI" id="CHEBI:58525"/>
        <dbReference type="EC" id="4.3.2.10"/>
    </reaction>
</comment>
<evidence type="ECO:0000256" key="9">
    <source>
        <dbReference type="HAMAP-Rule" id="MF_01013"/>
    </source>
</evidence>
<evidence type="ECO:0000256" key="10">
    <source>
        <dbReference type="RuleBase" id="RU003657"/>
    </source>
</evidence>
<evidence type="ECO:0000256" key="2">
    <source>
        <dbReference type="ARBA" id="ARBA00009667"/>
    </source>
</evidence>
<dbReference type="GO" id="GO:0005737">
    <property type="term" value="C:cytoplasm"/>
    <property type="evidence" value="ECO:0007669"/>
    <property type="project" value="UniProtKB-SubCell"/>
</dbReference>
<dbReference type="PANTHER" id="PTHR21235">
    <property type="entry name" value="IMIDAZOLE GLYCEROL PHOSPHATE SYNTHASE SUBUNIT HISF/H IGP SYNTHASE SUBUNIT HISF/H"/>
    <property type="match status" value="1"/>
</dbReference>
<reference evidence="11" key="1">
    <citation type="journal article" date="2021" name="PeerJ">
        <title>Extensive microbial diversity within the chicken gut microbiome revealed by metagenomics and culture.</title>
        <authorList>
            <person name="Gilroy R."/>
            <person name="Ravi A."/>
            <person name="Getino M."/>
            <person name="Pursley I."/>
            <person name="Horton D.L."/>
            <person name="Alikhan N.F."/>
            <person name="Baker D."/>
            <person name="Gharbi K."/>
            <person name="Hall N."/>
            <person name="Watson M."/>
            <person name="Adriaenssens E.M."/>
            <person name="Foster-Nyarko E."/>
            <person name="Jarju S."/>
            <person name="Secka A."/>
            <person name="Antonio M."/>
            <person name="Oren A."/>
            <person name="Chaudhuri R.R."/>
            <person name="La Ragione R."/>
            <person name="Hildebrand F."/>
            <person name="Pallen M.J."/>
        </authorList>
    </citation>
    <scope>NUCLEOTIDE SEQUENCE</scope>
    <source>
        <strain evidence="11">CHK171-7178</strain>
    </source>
</reference>
<dbReference type="EC" id="4.3.2.10" evidence="9"/>
<dbReference type="NCBIfam" id="TIGR00735">
    <property type="entry name" value="hisF"/>
    <property type="match status" value="1"/>
</dbReference>
<evidence type="ECO:0000313" key="12">
    <source>
        <dbReference type="Proteomes" id="UP000698173"/>
    </source>
</evidence>
<protein>
    <recommendedName>
        <fullName evidence="9">Imidazole glycerol phosphate synthase subunit HisF</fullName>
        <ecNumber evidence="9">4.3.2.10</ecNumber>
    </recommendedName>
    <alternativeName>
        <fullName evidence="9">IGP synthase cyclase subunit</fullName>
    </alternativeName>
    <alternativeName>
        <fullName evidence="9">IGP synthase subunit HisF</fullName>
    </alternativeName>
    <alternativeName>
        <fullName evidence="9">ImGP synthase subunit HisF</fullName>
        <shortName evidence="9">IGPS subunit HisF</shortName>
    </alternativeName>
</protein>
<feature type="active site" evidence="9">
    <location>
        <position position="11"/>
    </location>
</feature>
<gene>
    <name evidence="9 11" type="primary">hisF</name>
    <name evidence="11" type="ORF">K8V56_16415</name>
</gene>
<comment type="similarity">
    <text evidence="2 9 10">Belongs to the HisA/HisF family.</text>
</comment>
<dbReference type="Gene3D" id="3.20.20.70">
    <property type="entry name" value="Aldolase class I"/>
    <property type="match status" value="1"/>
</dbReference>
<sequence>MTSNRIIPCLDFDNGKVVKGKRFLEVKEVADPLTLAKKYVADGADELVFYDITASTKNRAMFLDLIAEIAKEVPVPFIVGGGIRSIEDIQKVFDAGGDKVSINSAALSNPTLIEEAAKTFGSERIILSMDVNEVGPSKWSVFSNGGMKDTGLDAIEWAIQGEKLGAGELVVNSIGEDGVKDGYNIELTRAIAEAVNIPVIASGGAGTPEHFHTVLTEGKADAALAASVFHFEDINIGALKTYLAEKNTSVGNESL</sequence>
<evidence type="ECO:0000256" key="7">
    <source>
        <dbReference type="ARBA" id="ARBA00025475"/>
    </source>
</evidence>
<comment type="subunit">
    <text evidence="3 9">Heterodimer of HisH and HisF.</text>
</comment>
<keyword evidence="6 9" id="KW-0456">Lyase</keyword>
<feature type="active site" evidence="9">
    <location>
        <position position="130"/>
    </location>
</feature>
<dbReference type="InterPro" id="IPR004651">
    <property type="entry name" value="HisF"/>
</dbReference>
<dbReference type="EMBL" id="DYWT01000254">
    <property type="protein sequence ID" value="HJF33348.1"/>
    <property type="molecule type" value="Genomic_DNA"/>
</dbReference>
<reference evidence="11" key="2">
    <citation type="submission" date="2021-09" db="EMBL/GenBank/DDBJ databases">
        <authorList>
            <person name="Gilroy R."/>
        </authorList>
    </citation>
    <scope>NUCLEOTIDE SEQUENCE</scope>
    <source>
        <strain evidence="11">CHK171-7178</strain>
    </source>
</reference>
<comment type="pathway">
    <text evidence="1 9">Amino-acid biosynthesis; L-histidine biosynthesis; L-histidine from 5-phospho-alpha-D-ribose 1-diphosphate: step 5/9.</text>
</comment>
<dbReference type="HAMAP" id="MF_01013">
    <property type="entry name" value="HisF"/>
    <property type="match status" value="1"/>
</dbReference>
<dbReference type="CDD" id="cd04731">
    <property type="entry name" value="HisF"/>
    <property type="match status" value="1"/>
</dbReference>
<evidence type="ECO:0000256" key="5">
    <source>
        <dbReference type="ARBA" id="ARBA00023102"/>
    </source>
</evidence>
<evidence type="ECO:0000256" key="1">
    <source>
        <dbReference type="ARBA" id="ARBA00005091"/>
    </source>
</evidence>
<dbReference type="GO" id="GO:0016829">
    <property type="term" value="F:lyase activity"/>
    <property type="evidence" value="ECO:0007669"/>
    <property type="project" value="UniProtKB-KW"/>
</dbReference>
<evidence type="ECO:0000256" key="6">
    <source>
        <dbReference type="ARBA" id="ARBA00023239"/>
    </source>
</evidence>
<dbReference type="SUPFAM" id="SSF51366">
    <property type="entry name" value="Ribulose-phoshate binding barrel"/>
    <property type="match status" value="1"/>
</dbReference>
<keyword evidence="4 9" id="KW-0028">Amino-acid biosynthesis</keyword>
<name>A0A921G0P5_SPOPS</name>
<dbReference type="GO" id="GO:0000107">
    <property type="term" value="F:imidazoleglycerol-phosphate synthase activity"/>
    <property type="evidence" value="ECO:0007669"/>
    <property type="project" value="UniProtKB-UniRule"/>
</dbReference>
<organism evidence="11 12">
    <name type="scientific">Sporosarcina psychrophila</name>
    <name type="common">Bacillus psychrophilus</name>
    <dbReference type="NCBI Taxonomy" id="1476"/>
    <lineage>
        <taxon>Bacteria</taxon>
        <taxon>Bacillati</taxon>
        <taxon>Bacillota</taxon>
        <taxon>Bacilli</taxon>
        <taxon>Bacillales</taxon>
        <taxon>Caryophanaceae</taxon>
        <taxon>Sporosarcina</taxon>
    </lineage>
</organism>
<keyword evidence="5 9" id="KW-0368">Histidine biosynthesis</keyword>
<dbReference type="Proteomes" id="UP000698173">
    <property type="component" value="Unassembled WGS sequence"/>
</dbReference>
<dbReference type="GO" id="GO:0000105">
    <property type="term" value="P:L-histidine biosynthetic process"/>
    <property type="evidence" value="ECO:0007669"/>
    <property type="project" value="UniProtKB-UniRule"/>
</dbReference>
<comment type="subcellular location">
    <subcellularLocation>
        <location evidence="9">Cytoplasm</location>
    </subcellularLocation>
</comment>